<dbReference type="Pfam" id="PF11335">
    <property type="entry name" value="DUF3137"/>
    <property type="match status" value="1"/>
</dbReference>
<dbReference type="InterPro" id="IPR021484">
    <property type="entry name" value="DUF3137"/>
</dbReference>
<feature type="transmembrane region" description="Helical" evidence="1">
    <location>
        <begin position="26"/>
        <end position="48"/>
    </location>
</feature>
<dbReference type="RefSeq" id="WP_089370035.1">
    <property type="nucleotide sequence ID" value="NZ_BMEP01000002.1"/>
</dbReference>
<keyword evidence="3" id="KW-1185">Reference proteome</keyword>
<dbReference type="OrthoDB" id="4960523at2"/>
<keyword evidence="1" id="KW-0472">Membrane</keyword>
<feature type="transmembrane region" description="Helical" evidence="1">
    <location>
        <begin position="163"/>
        <end position="183"/>
    </location>
</feature>
<reference evidence="2 3" key="1">
    <citation type="submission" date="2017-06" db="EMBL/GenBank/DDBJ databases">
        <authorList>
            <person name="Kim H.J."/>
            <person name="Triplett B.A."/>
        </authorList>
    </citation>
    <scope>NUCLEOTIDE SEQUENCE [LARGE SCALE GENOMIC DNA]</scope>
    <source>
        <strain evidence="2 3">DSM 25597</strain>
    </source>
</reference>
<dbReference type="EMBL" id="FZNY01000001">
    <property type="protein sequence ID" value="SNR41838.1"/>
    <property type="molecule type" value="Genomic_DNA"/>
</dbReference>
<organism evidence="2 3">
    <name type="scientific">Dokdonia pacifica</name>
    <dbReference type="NCBI Taxonomy" id="1627892"/>
    <lineage>
        <taxon>Bacteria</taxon>
        <taxon>Pseudomonadati</taxon>
        <taxon>Bacteroidota</taxon>
        <taxon>Flavobacteriia</taxon>
        <taxon>Flavobacteriales</taxon>
        <taxon>Flavobacteriaceae</taxon>
        <taxon>Dokdonia</taxon>
    </lineage>
</organism>
<evidence type="ECO:0000313" key="3">
    <source>
        <dbReference type="Proteomes" id="UP000198379"/>
    </source>
</evidence>
<name>A0A238W5R6_9FLAO</name>
<accession>A0A238W5R6</accession>
<gene>
    <name evidence="2" type="ORF">SAMN06265376_101715</name>
</gene>
<dbReference type="AlphaFoldDB" id="A0A238W5R6"/>
<sequence length="353" mass="40911">MELNEFLRKKASSVERMRLSFRGLQFLYNLIVIPLRALSFIATGVLFIITLFIIIPFGFWGFGCLILYFILTAIPKPRNVYESRIKDKIIPTIIEKTDPNLKYYPYHINYETIKKSGLFNKSFFATYISLTGDDLIQGKVDGVDVEFGEICFKKEYVNWFKTILLILFALILIPIIIIAQLFGGEGSGNIDELPIGLVKETKIFYQGMYMSADFHKHFSGQVLLMPKNLENINDKLDDYFFGTTFKKITVENPLINQAYNVLGTNEQTAFYVLSPAIIQAIEHLHQQEKKWPVVSFQNGTIFLTVPNSRNYFAANLKKKVKDETYFTRYIDELHSLKKMVKDFNLDTRIWTKS</sequence>
<feature type="transmembrane region" description="Helical" evidence="1">
    <location>
        <begin position="54"/>
        <end position="74"/>
    </location>
</feature>
<keyword evidence="1" id="KW-0812">Transmembrane</keyword>
<dbReference type="Proteomes" id="UP000198379">
    <property type="component" value="Unassembled WGS sequence"/>
</dbReference>
<evidence type="ECO:0000256" key="1">
    <source>
        <dbReference type="SAM" id="Phobius"/>
    </source>
</evidence>
<evidence type="ECO:0000313" key="2">
    <source>
        <dbReference type="EMBL" id="SNR41838.1"/>
    </source>
</evidence>
<evidence type="ECO:0008006" key="4">
    <source>
        <dbReference type="Google" id="ProtNLM"/>
    </source>
</evidence>
<proteinExistence type="predicted"/>
<keyword evidence="1" id="KW-1133">Transmembrane helix</keyword>
<protein>
    <recommendedName>
        <fullName evidence="4">DUF3137 domain-containing protein</fullName>
    </recommendedName>
</protein>